<dbReference type="InterPro" id="IPR050708">
    <property type="entry name" value="T6SS_VgrG/RHS"/>
</dbReference>
<reference evidence="3 4" key="1">
    <citation type="submission" date="2020-08" db="EMBL/GenBank/DDBJ databases">
        <title>Sequencing the genomes of 1000 actinobacteria strains.</title>
        <authorList>
            <person name="Klenk H.-P."/>
        </authorList>
    </citation>
    <scope>NUCLEOTIDE SEQUENCE [LARGE SCALE GENOMIC DNA]</scope>
    <source>
        <strain evidence="3 4">DSM 17294</strain>
    </source>
</reference>
<dbReference type="EMBL" id="JACHNF010000001">
    <property type="protein sequence ID" value="MBB5980415.1"/>
    <property type="molecule type" value="Genomic_DNA"/>
</dbReference>
<name>A0A841DU56_9ACTN</name>
<comment type="caution">
    <text evidence="3">The sequence shown here is derived from an EMBL/GenBank/DDBJ whole genome shotgun (WGS) entry which is preliminary data.</text>
</comment>
<dbReference type="Proteomes" id="UP000558997">
    <property type="component" value="Unassembled WGS sequence"/>
</dbReference>
<feature type="domain" description="Teneurin-like YD-shell" evidence="2">
    <location>
        <begin position="30"/>
        <end position="188"/>
    </location>
</feature>
<dbReference type="PANTHER" id="PTHR32305">
    <property type="match status" value="1"/>
</dbReference>
<keyword evidence="1" id="KW-0677">Repeat</keyword>
<dbReference type="AlphaFoldDB" id="A0A841DU56"/>
<evidence type="ECO:0000313" key="4">
    <source>
        <dbReference type="Proteomes" id="UP000558997"/>
    </source>
</evidence>
<dbReference type="RefSeq" id="WP_184836147.1">
    <property type="nucleotide sequence ID" value="NZ_BAAAVN010000025.1"/>
</dbReference>
<evidence type="ECO:0000256" key="1">
    <source>
        <dbReference type="ARBA" id="ARBA00022737"/>
    </source>
</evidence>
<evidence type="ECO:0000259" key="2">
    <source>
        <dbReference type="Pfam" id="PF25023"/>
    </source>
</evidence>
<gene>
    <name evidence="3" type="ORF">HDA44_003756</name>
</gene>
<proteinExistence type="predicted"/>
<dbReference type="InterPro" id="IPR022385">
    <property type="entry name" value="Rhs_assc_core"/>
</dbReference>
<sequence>MNGRPATVTDPVTRLLQTIGYNAAGQLSTIDYGSGRVRTIGYDAYGRMNSDVLKAGTASVSSIAYGYDADNNITSKNTTGVAGAGNNTYAYDQLGRLTSWTKGTTTTAYGWDANSNRSKAGTKLASYDERNRLLDDGTSTYTYSPRGALRTQATTTGGTTTTEAFSFDAFDRMITRSDRDFTYDALDRPVQAGTARMRYAGFSDEVVSDGTQFFGRSASDGLLAVGYDTTKRLVLADRHGDIVAGFDPTDTTLSAGLPDTRTYDPFGQSTNATGLKYRVGYQGDWTDPRSGDVNQGARWYNPSTATFNSRDTITHNAGATSSVQNLYTYAGGNPLTYNDPDGRRPIDPGGGSTNCTRDLSKVIGWMWAGEGSDSKTPIYGVKCDPPKPPPPPVKPECPGSKDCEPKCRGGGKNCPPPITDCKKNCDPPPPTRCKKDCGPKPPPPPVCDPQCQLNKKIKNERDQLEQDAQNVNQPPPGDPVCASGNPLCPTNPTTPATIVGPQGDLTNETSAWSDQQYKDALNKYGSVISSVGTTGDYNWFNMGIGGGLSSTNNPACEVCAGGGAGGWGGGRGGAGGGSRVIEPGGGGSGKGGRGGLPAIGEPGCGCTPQIGSRVAPPGRELLYGQELPTGVGRFRVDPSGVATDIRPLGRGSTGRALPESLSEQVAMKSAMSNPGGGRALPIRMTDPRWPAESGWVKMSQNVNGVEIHYVANTRTGQVDDFKFK</sequence>
<dbReference type="Gene3D" id="2.180.10.10">
    <property type="entry name" value="RHS repeat-associated core"/>
    <property type="match status" value="1"/>
</dbReference>
<dbReference type="PANTHER" id="PTHR32305:SF15">
    <property type="entry name" value="PROTEIN RHSA-RELATED"/>
    <property type="match status" value="1"/>
</dbReference>
<accession>A0A841DU56</accession>
<dbReference type="Pfam" id="PF25023">
    <property type="entry name" value="TEN_YD-shell"/>
    <property type="match status" value="1"/>
</dbReference>
<protein>
    <submittedName>
        <fullName evidence="3">RHS repeat-associated protein</fullName>
    </submittedName>
</protein>
<organism evidence="3 4">
    <name type="scientific">Kribbella solani</name>
    <dbReference type="NCBI Taxonomy" id="236067"/>
    <lineage>
        <taxon>Bacteria</taxon>
        <taxon>Bacillati</taxon>
        <taxon>Actinomycetota</taxon>
        <taxon>Actinomycetes</taxon>
        <taxon>Propionibacteriales</taxon>
        <taxon>Kribbellaceae</taxon>
        <taxon>Kribbella</taxon>
    </lineage>
</organism>
<dbReference type="InterPro" id="IPR056823">
    <property type="entry name" value="TEN-like_YD-shell"/>
</dbReference>
<keyword evidence="4" id="KW-1185">Reference proteome</keyword>
<evidence type="ECO:0000313" key="3">
    <source>
        <dbReference type="EMBL" id="MBB5980415.1"/>
    </source>
</evidence>
<dbReference type="NCBIfam" id="TIGR03696">
    <property type="entry name" value="Rhs_assc_core"/>
    <property type="match status" value="1"/>
</dbReference>